<evidence type="ECO:0000313" key="1">
    <source>
        <dbReference type="EMBL" id="GFT59578.1"/>
    </source>
</evidence>
<evidence type="ECO:0000313" key="2">
    <source>
        <dbReference type="Proteomes" id="UP000887013"/>
    </source>
</evidence>
<name>A0A8X6TYD2_NEPPI</name>
<organism evidence="1 2">
    <name type="scientific">Nephila pilipes</name>
    <name type="common">Giant wood spider</name>
    <name type="synonym">Nephila maculata</name>
    <dbReference type="NCBI Taxonomy" id="299642"/>
    <lineage>
        <taxon>Eukaryota</taxon>
        <taxon>Metazoa</taxon>
        <taxon>Ecdysozoa</taxon>
        <taxon>Arthropoda</taxon>
        <taxon>Chelicerata</taxon>
        <taxon>Arachnida</taxon>
        <taxon>Araneae</taxon>
        <taxon>Araneomorphae</taxon>
        <taxon>Entelegynae</taxon>
        <taxon>Araneoidea</taxon>
        <taxon>Nephilidae</taxon>
        <taxon>Nephila</taxon>
    </lineage>
</organism>
<dbReference type="EMBL" id="BMAW01113948">
    <property type="protein sequence ID" value="GFT59578.1"/>
    <property type="molecule type" value="Genomic_DNA"/>
</dbReference>
<comment type="caution">
    <text evidence="1">The sequence shown here is derived from an EMBL/GenBank/DDBJ whole genome shotgun (WGS) entry which is preliminary data.</text>
</comment>
<proteinExistence type="predicted"/>
<reference evidence="1" key="1">
    <citation type="submission" date="2020-08" db="EMBL/GenBank/DDBJ databases">
        <title>Multicomponent nature underlies the extraordinary mechanical properties of spider dragline silk.</title>
        <authorList>
            <person name="Kono N."/>
            <person name="Nakamura H."/>
            <person name="Mori M."/>
            <person name="Yoshida Y."/>
            <person name="Ohtoshi R."/>
            <person name="Malay A.D."/>
            <person name="Moran D.A.P."/>
            <person name="Tomita M."/>
            <person name="Numata K."/>
            <person name="Arakawa K."/>
        </authorList>
    </citation>
    <scope>NUCLEOTIDE SEQUENCE</scope>
</reference>
<protein>
    <submittedName>
        <fullName evidence="1">Uncharacterized protein</fullName>
    </submittedName>
</protein>
<dbReference type="AlphaFoldDB" id="A0A8X6TYD2"/>
<dbReference type="Proteomes" id="UP000887013">
    <property type="component" value="Unassembled WGS sequence"/>
</dbReference>
<keyword evidence="2" id="KW-1185">Reference proteome</keyword>
<sequence>MIAASIVRCNNGSNFIGFANGFPIMDFEKIFHKTREGLIPWKFISPNVPLWEDQRERLEEMMKIILRKYLGRANVSYEETITALYNCEYILKEWTSKTKYCNPRLTTKLSLEIL</sequence>
<accession>A0A8X6TYD2</accession>
<gene>
    <name evidence="1" type="ORF">NPIL_4681</name>
</gene>